<dbReference type="EMBL" id="MU856852">
    <property type="protein sequence ID" value="KAK4157343.1"/>
    <property type="molecule type" value="Genomic_DNA"/>
</dbReference>
<reference evidence="3" key="2">
    <citation type="submission" date="2023-05" db="EMBL/GenBank/DDBJ databases">
        <authorList>
            <consortium name="Lawrence Berkeley National Laboratory"/>
            <person name="Steindorff A."/>
            <person name="Hensen N."/>
            <person name="Bonometti L."/>
            <person name="Westerberg I."/>
            <person name="Brannstrom I.O."/>
            <person name="Guillou S."/>
            <person name="Cros-Aarteil S."/>
            <person name="Calhoun S."/>
            <person name="Haridas S."/>
            <person name="Kuo A."/>
            <person name="Mondo S."/>
            <person name="Pangilinan J."/>
            <person name="Riley R."/>
            <person name="Labutti K."/>
            <person name="Andreopoulos B."/>
            <person name="Lipzen A."/>
            <person name="Chen C."/>
            <person name="Yanf M."/>
            <person name="Daum C."/>
            <person name="Ng V."/>
            <person name="Clum A."/>
            <person name="Ohm R."/>
            <person name="Martin F."/>
            <person name="Silar P."/>
            <person name="Natvig D."/>
            <person name="Lalanne C."/>
            <person name="Gautier V."/>
            <person name="Ament-Velasquez S.L."/>
            <person name="Kruys A."/>
            <person name="Hutchinson M.I."/>
            <person name="Powell A.J."/>
            <person name="Barry K."/>
            <person name="Miller A.N."/>
            <person name="Grigoriev I.V."/>
            <person name="Debuchy R."/>
            <person name="Gladieux P."/>
            <person name="Thoren M.H."/>
            <person name="Johannesson H."/>
        </authorList>
    </citation>
    <scope>NUCLEOTIDE SEQUENCE</scope>
    <source>
        <strain evidence="3">CBS 538.74</strain>
    </source>
</reference>
<organism evidence="3 4">
    <name type="scientific">Chaetomidium leptoderma</name>
    <dbReference type="NCBI Taxonomy" id="669021"/>
    <lineage>
        <taxon>Eukaryota</taxon>
        <taxon>Fungi</taxon>
        <taxon>Dikarya</taxon>
        <taxon>Ascomycota</taxon>
        <taxon>Pezizomycotina</taxon>
        <taxon>Sordariomycetes</taxon>
        <taxon>Sordariomycetidae</taxon>
        <taxon>Sordariales</taxon>
        <taxon>Chaetomiaceae</taxon>
        <taxon>Chaetomidium</taxon>
    </lineage>
</organism>
<dbReference type="AlphaFoldDB" id="A0AAN7A0V4"/>
<accession>A0AAN7A0V4</accession>
<protein>
    <submittedName>
        <fullName evidence="3">Uncharacterized protein</fullName>
    </submittedName>
</protein>
<reference evidence="3" key="1">
    <citation type="journal article" date="2023" name="Mol. Phylogenet. Evol.">
        <title>Genome-scale phylogeny and comparative genomics of the fungal order Sordariales.</title>
        <authorList>
            <person name="Hensen N."/>
            <person name="Bonometti L."/>
            <person name="Westerberg I."/>
            <person name="Brannstrom I.O."/>
            <person name="Guillou S."/>
            <person name="Cros-Aarteil S."/>
            <person name="Calhoun S."/>
            <person name="Haridas S."/>
            <person name="Kuo A."/>
            <person name="Mondo S."/>
            <person name="Pangilinan J."/>
            <person name="Riley R."/>
            <person name="LaButti K."/>
            <person name="Andreopoulos B."/>
            <person name="Lipzen A."/>
            <person name="Chen C."/>
            <person name="Yan M."/>
            <person name="Daum C."/>
            <person name="Ng V."/>
            <person name="Clum A."/>
            <person name="Steindorff A."/>
            <person name="Ohm R.A."/>
            <person name="Martin F."/>
            <person name="Silar P."/>
            <person name="Natvig D.O."/>
            <person name="Lalanne C."/>
            <person name="Gautier V."/>
            <person name="Ament-Velasquez S.L."/>
            <person name="Kruys A."/>
            <person name="Hutchinson M.I."/>
            <person name="Powell A.J."/>
            <person name="Barry K."/>
            <person name="Miller A.N."/>
            <person name="Grigoriev I.V."/>
            <person name="Debuchy R."/>
            <person name="Gladieux P."/>
            <person name="Hiltunen Thoren M."/>
            <person name="Johannesson H."/>
        </authorList>
    </citation>
    <scope>NUCLEOTIDE SEQUENCE</scope>
    <source>
        <strain evidence="3">CBS 538.74</strain>
    </source>
</reference>
<name>A0AAN7A0V4_9PEZI</name>
<feature type="compositionally biased region" description="Low complexity" evidence="1">
    <location>
        <begin position="146"/>
        <end position="169"/>
    </location>
</feature>
<feature type="signal peptide" evidence="2">
    <location>
        <begin position="1"/>
        <end position="16"/>
    </location>
</feature>
<evidence type="ECO:0000256" key="2">
    <source>
        <dbReference type="SAM" id="SignalP"/>
    </source>
</evidence>
<gene>
    <name evidence="3" type="ORF">C8A00DRAFT_29771</name>
</gene>
<keyword evidence="2" id="KW-0732">Signal</keyword>
<feature type="chain" id="PRO_5042877451" evidence="2">
    <location>
        <begin position="17"/>
        <end position="205"/>
    </location>
</feature>
<comment type="caution">
    <text evidence="3">The sequence shown here is derived from an EMBL/GenBank/DDBJ whole genome shotgun (WGS) entry which is preliminary data.</text>
</comment>
<feature type="region of interest" description="Disordered" evidence="1">
    <location>
        <begin position="146"/>
        <end position="184"/>
    </location>
</feature>
<evidence type="ECO:0000313" key="3">
    <source>
        <dbReference type="EMBL" id="KAK4157343.1"/>
    </source>
</evidence>
<dbReference type="PANTHER" id="PTHR40640">
    <property type="entry name" value="ANCHORED GLYCOPROTEIN, PUTATIVE (AFU_ORTHOLOGUE AFUA_8G04860)-RELATED"/>
    <property type="match status" value="1"/>
</dbReference>
<sequence>MKHASSLLLAAGLAAAQSTSVVTILMPMADPQSIEASVVSAGPTATSYHITCPTGFSPGDCGLGDGIDLLYGPSTMAYTMTFPGEGAAETAMASCKLDAAKQIADCSAVLILGTSTSTVAESLTSYSSFMLPVTITAGLEKLSGVTSSAPTGASTTSSTAPVPTDAASSGTPPDPASSSSTGGMPRVTQNAAIVGAAALVGAMLI</sequence>
<evidence type="ECO:0000313" key="4">
    <source>
        <dbReference type="Proteomes" id="UP001302745"/>
    </source>
</evidence>
<keyword evidence="4" id="KW-1185">Reference proteome</keyword>
<dbReference type="Proteomes" id="UP001302745">
    <property type="component" value="Unassembled WGS sequence"/>
</dbReference>
<proteinExistence type="predicted"/>
<dbReference type="PANTHER" id="PTHR40640:SF1">
    <property type="entry name" value="ANCHORED GLYCOPROTEIN, PUTATIVE (AFU_ORTHOLOGUE AFUA_8G04860)-RELATED"/>
    <property type="match status" value="1"/>
</dbReference>
<evidence type="ECO:0000256" key="1">
    <source>
        <dbReference type="SAM" id="MobiDB-lite"/>
    </source>
</evidence>